<gene>
    <name evidence="5 6" type="primary">Acsf3</name>
</gene>
<evidence type="ECO:0000313" key="6">
    <source>
        <dbReference type="RefSeq" id="XP_011299452.1"/>
    </source>
</evidence>
<dbReference type="InterPro" id="IPR000873">
    <property type="entry name" value="AMP-dep_synth/lig_dom"/>
</dbReference>
<dbReference type="InterPro" id="IPR042099">
    <property type="entry name" value="ANL_N_sf"/>
</dbReference>
<evidence type="ECO:0000313" key="4">
    <source>
        <dbReference type="Proteomes" id="UP000694866"/>
    </source>
</evidence>
<dbReference type="InterPro" id="IPR025110">
    <property type="entry name" value="AMP-bd_C"/>
</dbReference>
<evidence type="ECO:0000313" key="5">
    <source>
        <dbReference type="RefSeq" id="XP_011299451.1"/>
    </source>
</evidence>
<dbReference type="InterPro" id="IPR020845">
    <property type="entry name" value="AMP-binding_CS"/>
</dbReference>
<dbReference type="PANTHER" id="PTHR43201">
    <property type="entry name" value="ACYL-COA SYNTHETASE"/>
    <property type="match status" value="1"/>
</dbReference>
<dbReference type="InterPro" id="IPR045851">
    <property type="entry name" value="AMP-bd_C_sf"/>
</dbReference>
<dbReference type="Gene3D" id="3.30.300.30">
    <property type="match status" value="1"/>
</dbReference>
<protein>
    <submittedName>
        <fullName evidence="5 6">Acyl-CoA synthetase family member 3, mitochondrial</fullName>
    </submittedName>
</protein>
<dbReference type="CTD" id="197322"/>
<sequence length="601" mass="67236">MGSLLRRSLHLAVSKILRVHKPLALKRLQQTHAALSSINETQQPPSNNVIPIFRNAIRFGDKTALRDLQGDYTYRGLFLSSRQFSNELSDILNGKQQERVAFLLPNDARYIIVQWACWMSGQIAVPLNASSPPSVLNYYLKDSNAKVIITTSEHAPMLECLVKGSDCRLMVFDDALRVLAMKPDGKTANNKSYEKYEYDFGDSEETPLKDEFYNDSNAMFVYTSGTTGVPKGVVMSHRNLQSQMNALITAWKWSEKDIILHTLPLNHVHGIVNVLMCPLYVGARCVMLPKFETSNVWTHLLGINLQNSERCNMFMAVPTIYMKLIQEYEQLFSKNTKMKEYVHTVCSTKIRLMVSGSAPLPKPIFDRWEEITGHRLLERYGMTETGMVLSNPLEGQRIPGTVGTPLPGVHVRITKQEGGNIPEVLAEGSWAGTKVINNRKGPIVGDLQVKGESVFREYWKKPEATGKEFTKDEWFKTGDTAQYDKGVYSILGRSSVDIIKTGGYKVSALQVETAILGHPDIIDCAVVGLPDITWGEKVAAVVVAREGAEIILSQLREFGKKSLPEYAVPTVLKVVDRIPKNSMGKVNKPDLLTAVFPKNQM</sequence>
<dbReference type="KEGG" id="fas:105264336"/>
<feature type="domain" description="AMP-binding enzyme C-terminal" evidence="3">
    <location>
        <begin position="510"/>
        <end position="585"/>
    </location>
</feature>
<dbReference type="OrthoDB" id="2962993at2759"/>
<keyword evidence="4" id="KW-1185">Reference proteome</keyword>
<dbReference type="RefSeq" id="XP_011299451.1">
    <property type="nucleotide sequence ID" value="XM_011301149.1"/>
</dbReference>
<accession>A0A9R1SYI3</accession>
<evidence type="ECO:0000259" key="3">
    <source>
        <dbReference type="Pfam" id="PF13193"/>
    </source>
</evidence>
<comment type="similarity">
    <text evidence="1">Belongs to the ATP-dependent AMP-binding enzyme family.</text>
</comment>
<evidence type="ECO:0000259" key="2">
    <source>
        <dbReference type="Pfam" id="PF00501"/>
    </source>
</evidence>
<dbReference type="Proteomes" id="UP000694866">
    <property type="component" value="Unplaced"/>
</dbReference>
<feature type="domain" description="AMP-dependent synthetase/ligase" evidence="2">
    <location>
        <begin position="54"/>
        <end position="459"/>
    </location>
</feature>
<dbReference type="SUPFAM" id="SSF56801">
    <property type="entry name" value="Acetyl-CoA synthetase-like"/>
    <property type="match status" value="1"/>
</dbReference>
<reference evidence="5 6" key="1">
    <citation type="submission" date="2025-04" db="UniProtKB">
        <authorList>
            <consortium name="RefSeq"/>
        </authorList>
    </citation>
    <scope>IDENTIFICATION</scope>
    <source>
        <strain evidence="5 6">USDA-PBARC FA_bdor</strain>
        <tissue evidence="5 6">Whole organism</tissue>
    </source>
</reference>
<evidence type="ECO:0000256" key="1">
    <source>
        <dbReference type="ARBA" id="ARBA00006432"/>
    </source>
</evidence>
<proteinExistence type="inferred from homology"/>
<dbReference type="AlphaFoldDB" id="A0A9R1SYG3"/>
<organism evidence="4 6">
    <name type="scientific">Fopius arisanus</name>
    <dbReference type="NCBI Taxonomy" id="64838"/>
    <lineage>
        <taxon>Eukaryota</taxon>
        <taxon>Metazoa</taxon>
        <taxon>Ecdysozoa</taxon>
        <taxon>Arthropoda</taxon>
        <taxon>Hexapoda</taxon>
        <taxon>Insecta</taxon>
        <taxon>Pterygota</taxon>
        <taxon>Neoptera</taxon>
        <taxon>Endopterygota</taxon>
        <taxon>Hymenoptera</taxon>
        <taxon>Apocrita</taxon>
        <taxon>Ichneumonoidea</taxon>
        <taxon>Braconidae</taxon>
        <taxon>Opiinae</taxon>
        <taxon>Fopius</taxon>
    </lineage>
</organism>
<name>A0A9R1SYG3_9HYME</name>
<dbReference type="PROSITE" id="PS00455">
    <property type="entry name" value="AMP_BINDING"/>
    <property type="match status" value="1"/>
</dbReference>
<accession>A0A9R1SYG3</accession>
<dbReference type="Pfam" id="PF00501">
    <property type="entry name" value="AMP-binding"/>
    <property type="match status" value="1"/>
</dbReference>
<dbReference type="RefSeq" id="XP_011299452.1">
    <property type="nucleotide sequence ID" value="XM_011301150.1"/>
</dbReference>
<dbReference type="Gene3D" id="3.40.50.12780">
    <property type="entry name" value="N-terminal domain of ligase-like"/>
    <property type="match status" value="1"/>
</dbReference>
<dbReference type="CDD" id="cd05941">
    <property type="entry name" value="MCS"/>
    <property type="match status" value="1"/>
</dbReference>
<dbReference type="Pfam" id="PF13193">
    <property type="entry name" value="AMP-binding_C"/>
    <property type="match status" value="1"/>
</dbReference>
<dbReference type="GO" id="GO:0031956">
    <property type="term" value="F:medium-chain fatty acid-CoA ligase activity"/>
    <property type="evidence" value="ECO:0007669"/>
    <property type="project" value="TreeGrafter"/>
</dbReference>
<dbReference type="GeneID" id="105264336"/>
<dbReference type="PANTHER" id="PTHR43201:SF8">
    <property type="entry name" value="ACYL-COA SYNTHETASE FAMILY MEMBER 3"/>
    <property type="match status" value="1"/>
</dbReference>
<dbReference type="GO" id="GO:0006631">
    <property type="term" value="P:fatty acid metabolic process"/>
    <property type="evidence" value="ECO:0007669"/>
    <property type="project" value="TreeGrafter"/>
</dbReference>